<gene>
    <name evidence="2" type="ORF">ET475_01155</name>
</gene>
<proteinExistence type="predicted"/>
<accession>A0A4V0YDR6</accession>
<reference evidence="2 3" key="1">
    <citation type="submission" date="2019-01" db="EMBL/GenBank/DDBJ databases">
        <title>Genome sequencing of strain DFW100M-13.</title>
        <authorList>
            <person name="Heo J."/>
            <person name="Kim S.-J."/>
            <person name="Kim J.-S."/>
            <person name="Hong S.-B."/>
            <person name="Kwon S.-W."/>
        </authorList>
    </citation>
    <scope>NUCLEOTIDE SEQUENCE [LARGE SCALE GENOMIC DNA]</scope>
    <source>
        <strain evidence="2 3">DFW100M-13</strain>
    </source>
</reference>
<dbReference type="OrthoDB" id="8899077at2"/>
<dbReference type="InterPro" id="IPR011200">
    <property type="entry name" value="UCP012608"/>
</dbReference>
<evidence type="ECO:0000256" key="1">
    <source>
        <dbReference type="SAM" id="MobiDB-lite"/>
    </source>
</evidence>
<organism evidence="2 3">
    <name type="scientific">Microbacterium protaetiae</name>
    <dbReference type="NCBI Taxonomy" id="2509458"/>
    <lineage>
        <taxon>Bacteria</taxon>
        <taxon>Bacillati</taxon>
        <taxon>Actinomycetota</taxon>
        <taxon>Actinomycetes</taxon>
        <taxon>Micrococcales</taxon>
        <taxon>Microbacteriaceae</taxon>
        <taxon>Microbacterium</taxon>
    </lineage>
</organism>
<protein>
    <submittedName>
        <fullName evidence="2">DUF2332 domain-containing protein</fullName>
    </submittedName>
</protein>
<evidence type="ECO:0000313" key="2">
    <source>
        <dbReference type="EMBL" id="QAY61641.1"/>
    </source>
</evidence>
<dbReference type="KEGG" id="mprt:ET475_01155"/>
<dbReference type="EMBL" id="CP035494">
    <property type="protein sequence ID" value="QAY61641.1"/>
    <property type="molecule type" value="Genomic_DNA"/>
</dbReference>
<feature type="compositionally biased region" description="Low complexity" evidence="1">
    <location>
        <begin position="290"/>
        <end position="301"/>
    </location>
</feature>
<evidence type="ECO:0000313" key="3">
    <source>
        <dbReference type="Proteomes" id="UP000293995"/>
    </source>
</evidence>
<name>A0A4V0YDR6_9MICO</name>
<feature type="region of interest" description="Disordered" evidence="1">
    <location>
        <begin position="290"/>
        <end position="316"/>
    </location>
</feature>
<dbReference type="Pfam" id="PF10094">
    <property type="entry name" value="DUF2332"/>
    <property type="match status" value="2"/>
</dbReference>
<keyword evidence="3" id="KW-1185">Reference proteome</keyword>
<feature type="compositionally biased region" description="Basic and acidic residues" evidence="1">
    <location>
        <begin position="304"/>
        <end position="313"/>
    </location>
</feature>
<sequence>MDAVQQRYRRFAVDEAPHRSPLYAQWAARVAHDATLAAVLARVPAAHRSPPLVFAVARMLGCGLCAPEKWAAWMIANADAVVEAASERGVQTNEPLRCAALLPALSRIEGPIALLEVGASAGLCLYPDRYSYRYRTPTRVVTVDPHDGPSAVVLEAQWRGEAPTLRMPQIVWRAGIDLQPRDAADPADRSWLTGLVWPGEGGRAQRIRAALDIVAADPPRLVAGDATTALSGLMAEAPKTAALVVTTPGVLALVPREGRELIVAAAQSGDHWITMDAAGLHSSVAGRWAAPEPAAGQATAPGDPTEHGARHPAPESAQWPNGVFALAIDGEVIAAVDPLGAIVEPIGADREWHPVDASTDG</sequence>
<dbReference type="AlphaFoldDB" id="A0A4V0YDR6"/>
<dbReference type="Proteomes" id="UP000293995">
    <property type="component" value="Chromosome"/>
</dbReference>